<gene>
    <name evidence="2" type="ORF">QBC40DRAFT_336720</name>
</gene>
<keyword evidence="3" id="KW-1185">Reference proteome</keyword>
<dbReference type="Pfam" id="PF24483">
    <property type="entry name" value="DUF7582"/>
    <property type="match status" value="1"/>
</dbReference>
<accession>A0AAN7AXB5</accession>
<organism evidence="2 3">
    <name type="scientific">Triangularia verruculosa</name>
    <dbReference type="NCBI Taxonomy" id="2587418"/>
    <lineage>
        <taxon>Eukaryota</taxon>
        <taxon>Fungi</taxon>
        <taxon>Dikarya</taxon>
        <taxon>Ascomycota</taxon>
        <taxon>Pezizomycotina</taxon>
        <taxon>Sordariomycetes</taxon>
        <taxon>Sordariomycetidae</taxon>
        <taxon>Sordariales</taxon>
        <taxon>Podosporaceae</taxon>
        <taxon>Triangularia</taxon>
    </lineage>
</organism>
<dbReference type="InterPro" id="IPR056004">
    <property type="entry name" value="DUF7582"/>
</dbReference>
<protein>
    <recommendedName>
        <fullName evidence="1">DUF7582 domain-containing protein</fullName>
    </recommendedName>
</protein>
<comment type="caution">
    <text evidence="2">The sequence shown here is derived from an EMBL/GenBank/DDBJ whole genome shotgun (WGS) entry which is preliminary data.</text>
</comment>
<evidence type="ECO:0000313" key="3">
    <source>
        <dbReference type="Proteomes" id="UP001303160"/>
    </source>
</evidence>
<reference evidence="2" key="1">
    <citation type="journal article" date="2023" name="Mol. Phylogenet. Evol.">
        <title>Genome-scale phylogeny and comparative genomics of the fungal order Sordariales.</title>
        <authorList>
            <person name="Hensen N."/>
            <person name="Bonometti L."/>
            <person name="Westerberg I."/>
            <person name="Brannstrom I.O."/>
            <person name="Guillou S."/>
            <person name="Cros-Aarteil S."/>
            <person name="Calhoun S."/>
            <person name="Haridas S."/>
            <person name="Kuo A."/>
            <person name="Mondo S."/>
            <person name="Pangilinan J."/>
            <person name="Riley R."/>
            <person name="LaButti K."/>
            <person name="Andreopoulos B."/>
            <person name="Lipzen A."/>
            <person name="Chen C."/>
            <person name="Yan M."/>
            <person name="Daum C."/>
            <person name="Ng V."/>
            <person name="Clum A."/>
            <person name="Steindorff A."/>
            <person name="Ohm R.A."/>
            <person name="Martin F."/>
            <person name="Silar P."/>
            <person name="Natvig D.O."/>
            <person name="Lalanne C."/>
            <person name="Gautier V."/>
            <person name="Ament-Velasquez S.L."/>
            <person name="Kruys A."/>
            <person name="Hutchinson M.I."/>
            <person name="Powell A.J."/>
            <person name="Barry K."/>
            <person name="Miller A.N."/>
            <person name="Grigoriev I.V."/>
            <person name="Debuchy R."/>
            <person name="Gladieux P."/>
            <person name="Hiltunen Thoren M."/>
            <person name="Johannesson H."/>
        </authorList>
    </citation>
    <scope>NUCLEOTIDE SEQUENCE</scope>
    <source>
        <strain evidence="2">CBS 315.58</strain>
    </source>
</reference>
<dbReference type="EMBL" id="MU863880">
    <property type="protein sequence ID" value="KAK4204831.1"/>
    <property type="molecule type" value="Genomic_DNA"/>
</dbReference>
<feature type="domain" description="DUF7582" evidence="1">
    <location>
        <begin position="45"/>
        <end position="239"/>
    </location>
</feature>
<reference evidence="2" key="2">
    <citation type="submission" date="2023-05" db="EMBL/GenBank/DDBJ databases">
        <authorList>
            <consortium name="Lawrence Berkeley National Laboratory"/>
            <person name="Steindorff A."/>
            <person name="Hensen N."/>
            <person name="Bonometti L."/>
            <person name="Westerberg I."/>
            <person name="Brannstrom I.O."/>
            <person name="Guillou S."/>
            <person name="Cros-Aarteil S."/>
            <person name="Calhoun S."/>
            <person name="Haridas S."/>
            <person name="Kuo A."/>
            <person name="Mondo S."/>
            <person name="Pangilinan J."/>
            <person name="Riley R."/>
            <person name="Labutti K."/>
            <person name="Andreopoulos B."/>
            <person name="Lipzen A."/>
            <person name="Chen C."/>
            <person name="Yanf M."/>
            <person name="Daum C."/>
            <person name="Ng V."/>
            <person name="Clum A."/>
            <person name="Ohm R."/>
            <person name="Martin F."/>
            <person name="Silar P."/>
            <person name="Natvig D."/>
            <person name="Lalanne C."/>
            <person name="Gautier V."/>
            <person name="Ament-Velasquez S.L."/>
            <person name="Kruys A."/>
            <person name="Hutchinson M.I."/>
            <person name="Powell A.J."/>
            <person name="Barry K."/>
            <person name="Miller A.N."/>
            <person name="Grigoriev I.V."/>
            <person name="Debuchy R."/>
            <person name="Gladieux P."/>
            <person name="Thoren M.H."/>
            <person name="Johannesson H."/>
        </authorList>
    </citation>
    <scope>NUCLEOTIDE SEQUENCE</scope>
    <source>
        <strain evidence="2">CBS 315.58</strain>
    </source>
</reference>
<dbReference type="AlphaFoldDB" id="A0AAN7AXB5"/>
<proteinExistence type="predicted"/>
<dbReference type="Proteomes" id="UP001303160">
    <property type="component" value="Unassembled WGS sequence"/>
</dbReference>
<sequence>MSKDEAISRYSRLRQRRNADRLRDLAPRRTSGHEEPLPNLDYQTLWNALNNVAAYIDRHGGNVTVIAVGGAVNTIHLRSRNATHDVDFFNNQLTVNDYELLIRGARDAVRRDRRLTEEWFNNRTIFFIPQERRNELTEEALLIHEVIFRAAGLTVLAAPWQYSFSCKVDRLSGGGLNSARSYDLDDAVQYIHRYLLQRGGRQVNKSTVRGWFVHYQLQWTHANETVIARVNAAYRAKFHVGYDVIV</sequence>
<evidence type="ECO:0000313" key="2">
    <source>
        <dbReference type="EMBL" id="KAK4204831.1"/>
    </source>
</evidence>
<name>A0AAN7AXB5_9PEZI</name>
<evidence type="ECO:0000259" key="1">
    <source>
        <dbReference type="Pfam" id="PF24483"/>
    </source>
</evidence>